<dbReference type="Proteomes" id="UP000140838">
    <property type="component" value="Genome"/>
</dbReference>
<evidence type="ECO:0000313" key="1">
    <source>
        <dbReference type="EMBL" id="AID46934.1"/>
    </source>
</evidence>
<dbReference type="EMBL" id="KJ859677">
    <property type="protein sequence ID" value="AID46934.1"/>
    <property type="molecule type" value="Genomic_DNA"/>
</dbReference>
<sequence length="38" mass="4710">MYYQIVNLLTVYTKLIYISTISRILKTVYKYPIIHQEW</sequence>
<reference evidence="1 2" key="1">
    <citation type="journal article" date="2014" name="BMC Genomics">
        <title>The complete genome sequences of poxviruses isolated from a penguin and a pigeon in South Africa and comparison to other sequenced avipoxviruses.</title>
        <authorList>
            <person name="Offerman K."/>
            <person name="Carulei O."/>
            <person name="van der Walt A.P."/>
            <person name="Douglass N."/>
            <person name="Williamson A.L."/>
        </authorList>
    </citation>
    <scope>NUCLEOTIDE SEQUENCE [LARGE SCALE GENOMIC DNA]</scope>
    <source>
        <strain evidence="1">PSan92</strain>
    </source>
</reference>
<organism evidence="1 2">
    <name type="scientific">Penguinpox virus</name>
    <dbReference type="NCBI Taxonomy" id="648998"/>
    <lineage>
        <taxon>Viruses</taxon>
        <taxon>Varidnaviria</taxon>
        <taxon>Bamfordvirae</taxon>
        <taxon>Nucleocytoviricota</taxon>
        <taxon>Pokkesviricetes</taxon>
        <taxon>Chitovirales</taxon>
        <taxon>Poxviridae</taxon>
        <taxon>Chordopoxvirinae</taxon>
        <taxon>Avipoxvirus</taxon>
        <taxon>Avipoxvirus penguinpox</taxon>
    </lineage>
</organism>
<proteinExistence type="predicted"/>
<gene>
    <name evidence="1" type="ORF">pepv_208</name>
</gene>
<protein>
    <submittedName>
        <fullName evidence="1">A30.5L-like protein</fullName>
    </submittedName>
</protein>
<dbReference type="RefSeq" id="YP_009046192.1">
    <property type="nucleotide sequence ID" value="NC_024446.1"/>
</dbReference>
<dbReference type="KEGG" id="vg:19738214"/>
<accession>A0A068EF74</accession>
<dbReference type="GeneID" id="19738214"/>
<evidence type="ECO:0000313" key="2">
    <source>
        <dbReference type="Proteomes" id="UP000140838"/>
    </source>
</evidence>
<keyword evidence="2" id="KW-1185">Reference proteome</keyword>
<name>A0A068EF74_9POXV</name>